<evidence type="ECO:0000313" key="2">
    <source>
        <dbReference type="EnsemblPlants" id="PGSC0003DMT400096666"/>
    </source>
</evidence>
<reference evidence="2" key="2">
    <citation type="submission" date="2015-06" db="UniProtKB">
        <authorList>
            <consortium name="EnsemblPlants"/>
        </authorList>
    </citation>
    <scope>IDENTIFICATION</scope>
    <source>
        <strain evidence="2">DM1-3 516 R44</strain>
    </source>
</reference>
<dbReference type="Proteomes" id="UP000011115">
    <property type="component" value="Unassembled WGS sequence"/>
</dbReference>
<protein>
    <submittedName>
        <fullName evidence="2">Uncharacterized protein</fullName>
    </submittedName>
</protein>
<dbReference type="EnsemblPlants" id="PGSC0003DMT400096666">
    <property type="protein sequence ID" value="PGSC0003DMT400096666"/>
    <property type="gene ID" value="PGSC0003DMG400046237"/>
</dbReference>
<feature type="region of interest" description="Disordered" evidence="1">
    <location>
        <begin position="34"/>
        <end position="60"/>
    </location>
</feature>
<sequence>MCKKMAKAKTTSGWRTGWHGAPLVVRDRGAGGVLRGAMRQGPTFRGTSQARKEARRANTKQLEHVRGAIRGLARKGDLIEPYNEP</sequence>
<dbReference type="PaxDb" id="4113-PGSC0003DMT400096666"/>
<evidence type="ECO:0000313" key="3">
    <source>
        <dbReference type="Proteomes" id="UP000011115"/>
    </source>
</evidence>
<evidence type="ECO:0000256" key="1">
    <source>
        <dbReference type="SAM" id="MobiDB-lite"/>
    </source>
</evidence>
<dbReference type="Gramene" id="PGSC0003DMT400096666">
    <property type="protein sequence ID" value="PGSC0003DMT400096666"/>
    <property type="gene ID" value="PGSC0003DMG400046237"/>
</dbReference>
<dbReference type="InParanoid" id="M1DYZ4"/>
<proteinExistence type="predicted"/>
<reference evidence="3" key="1">
    <citation type="journal article" date="2011" name="Nature">
        <title>Genome sequence and analysis of the tuber crop potato.</title>
        <authorList>
            <consortium name="The Potato Genome Sequencing Consortium"/>
        </authorList>
    </citation>
    <scope>NUCLEOTIDE SEQUENCE [LARGE SCALE GENOMIC DNA]</scope>
    <source>
        <strain evidence="3">cv. DM1-3 516 R44</strain>
    </source>
</reference>
<feature type="compositionally biased region" description="Basic and acidic residues" evidence="1">
    <location>
        <begin position="50"/>
        <end position="60"/>
    </location>
</feature>
<dbReference type="HOGENOM" id="CLU_2517038_0_0_1"/>
<keyword evidence="3" id="KW-1185">Reference proteome</keyword>
<dbReference type="AlphaFoldDB" id="M1DYZ4"/>
<name>M1DYZ4_SOLTU</name>
<organism evidence="2 3">
    <name type="scientific">Solanum tuberosum</name>
    <name type="common">Potato</name>
    <dbReference type="NCBI Taxonomy" id="4113"/>
    <lineage>
        <taxon>Eukaryota</taxon>
        <taxon>Viridiplantae</taxon>
        <taxon>Streptophyta</taxon>
        <taxon>Embryophyta</taxon>
        <taxon>Tracheophyta</taxon>
        <taxon>Spermatophyta</taxon>
        <taxon>Magnoliopsida</taxon>
        <taxon>eudicotyledons</taxon>
        <taxon>Gunneridae</taxon>
        <taxon>Pentapetalae</taxon>
        <taxon>asterids</taxon>
        <taxon>lamiids</taxon>
        <taxon>Solanales</taxon>
        <taxon>Solanaceae</taxon>
        <taxon>Solanoideae</taxon>
        <taxon>Solaneae</taxon>
        <taxon>Solanum</taxon>
    </lineage>
</organism>
<accession>M1DYZ4</accession>